<evidence type="ECO:0000256" key="2">
    <source>
        <dbReference type="ARBA" id="ARBA00007055"/>
    </source>
</evidence>
<sequence length="455" mass="49485">MKKVSVIAAAVAATLAAGSAFAAEADFHGYMRAGFGANADGGSQYCYGNGGPTVFGHAVGRLGDECDVYAELSLNVNKVWESAEGDSFNLHTLVAYGTYEDGGLDYRGNSFQSIGVDPDSPWSGQRAAFREAWADYSMSNGMKLWAGNRYYGRKDIHILDMYYINNSGNGIGVENIDVGFGQFHAAVVQHKWKAPLSVVDDPNTPEDESAVLEKTQVYSTANTIDLRLTGIETNDKGSMEFILLAAKPSHTDAQEKAIDAGVGNTGDYGLDKAGFSFTAEHTQGHSMGFNKAVIQYNTEGYAWSGFVGNHLGDSYNMEMGQEGRKSIRLIDWGVIEGNKWDLGYSVVYAQLLDKGTGASSDAEDATALSVVVRPSYKWSETMSTVLELGYYQQDFGSDWGADKQDLNKVTIAQQWQAGKSFWARPAIRVFASMYDGDMAVENNDVMIGAQVEAWW</sequence>
<evidence type="ECO:0000313" key="10">
    <source>
        <dbReference type="EMBL" id="MDE1345947.1"/>
    </source>
</evidence>
<evidence type="ECO:0000256" key="6">
    <source>
        <dbReference type="ARBA" id="ARBA00023065"/>
    </source>
</evidence>
<dbReference type="AlphaFoldDB" id="A0A9X4IZW1"/>
<reference evidence="10" key="1">
    <citation type="submission" date="2022-02" db="EMBL/GenBank/DDBJ databases">
        <title>Emergence and expansion in Europe of a Vibrio aestuarianus clonal complex pathogenic for oysters.</title>
        <authorList>
            <person name="Mesnil A."/>
            <person name="Travers M.-A."/>
        </authorList>
    </citation>
    <scope>NUCLEOTIDE SEQUENCE</scope>
    <source>
        <strain evidence="10">19_064_15T1</strain>
    </source>
</reference>
<dbReference type="Proteomes" id="UP001140978">
    <property type="component" value="Unassembled WGS sequence"/>
</dbReference>
<dbReference type="GO" id="GO:0046930">
    <property type="term" value="C:pore complex"/>
    <property type="evidence" value="ECO:0007669"/>
    <property type="project" value="UniProtKB-KW"/>
</dbReference>
<dbReference type="PANTHER" id="PTHR38762">
    <property type="entry name" value="CRYPTIC OUTER MEMBRANE PORIN BGLH-RELATED"/>
    <property type="match status" value="1"/>
</dbReference>
<evidence type="ECO:0000313" key="11">
    <source>
        <dbReference type="Proteomes" id="UP001140978"/>
    </source>
</evidence>
<name>A0A9X4IZW1_9VIBR</name>
<dbReference type="GO" id="GO:0015774">
    <property type="term" value="P:polysaccharide transport"/>
    <property type="evidence" value="ECO:0007669"/>
    <property type="project" value="TreeGrafter"/>
</dbReference>
<organism evidence="10 11">
    <name type="scientific">Vibrio aestuarianus</name>
    <dbReference type="NCBI Taxonomy" id="28171"/>
    <lineage>
        <taxon>Bacteria</taxon>
        <taxon>Pseudomonadati</taxon>
        <taxon>Pseudomonadota</taxon>
        <taxon>Gammaproteobacteria</taxon>
        <taxon>Vibrionales</taxon>
        <taxon>Vibrionaceae</taxon>
        <taxon>Vibrio</taxon>
    </lineage>
</organism>
<comment type="similarity">
    <text evidence="2">Belongs to the porin LamB (TC 1.B.3) family.</text>
</comment>
<dbReference type="GO" id="GO:0009279">
    <property type="term" value="C:cell outer membrane"/>
    <property type="evidence" value="ECO:0007669"/>
    <property type="project" value="UniProtKB-SubCell"/>
</dbReference>
<dbReference type="Pfam" id="PF02264">
    <property type="entry name" value="LamB"/>
    <property type="match status" value="1"/>
</dbReference>
<keyword evidence="9" id="KW-0998">Cell outer membrane</keyword>
<proteinExistence type="inferred from homology"/>
<keyword evidence="6" id="KW-0406">Ion transport</keyword>
<evidence type="ECO:0000256" key="3">
    <source>
        <dbReference type="ARBA" id="ARBA00022448"/>
    </source>
</evidence>
<dbReference type="RefSeq" id="WP_176313722.1">
    <property type="nucleotide sequence ID" value="NZ_JAKNAM010000007.1"/>
</dbReference>
<keyword evidence="4" id="KW-1134">Transmembrane beta strand</keyword>
<protein>
    <submittedName>
        <fullName evidence="10">Carbohydrate porin</fullName>
    </submittedName>
</protein>
<dbReference type="PANTHER" id="PTHR38762:SF1">
    <property type="entry name" value="CRYPTIC OUTER MEMBRANE PORIN BGLH-RELATED"/>
    <property type="match status" value="1"/>
</dbReference>
<evidence type="ECO:0000256" key="5">
    <source>
        <dbReference type="ARBA" id="ARBA00022692"/>
    </source>
</evidence>
<dbReference type="GO" id="GO:0015144">
    <property type="term" value="F:carbohydrate transmembrane transporter activity"/>
    <property type="evidence" value="ECO:0007669"/>
    <property type="project" value="TreeGrafter"/>
</dbReference>
<evidence type="ECO:0000256" key="7">
    <source>
        <dbReference type="ARBA" id="ARBA00023114"/>
    </source>
</evidence>
<dbReference type="GO" id="GO:0015288">
    <property type="term" value="F:porin activity"/>
    <property type="evidence" value="ECO:0007669"/>
    <property type="project" value="UniProtKB-KW"/>
</dbReference>
<dbReference type="EMBL" id="JAKNAX010000011">
    <property type="protein sequence ID" value="MDE1345947.1"/>
    <property type="molecule type" value="Genomic_DNA"/>
</dbReference>
<dbReference type="InterPro" id="IPR036998">
    <property type="entry name" value="Porin_LamB_sf"/>
</dbReference>
<evidence type="ECO:0000256" key="8">
    <source>
        <dbReference type="ARBA" id="ARBA00023136"/>
    </source>
</evidence>
<comment type="subcellular location">
    <subcellularLocation>
        <location evidence="1">Cell outer membrane</location>
        <topology evidence="1">Multi-pass membrane protein</topology>
    </subcellularLocation>
</comment>
<accession>A0A9X4IZW1</accession>
<keyword evidence="3" id="KW-0813">Transport</keyword>
<dbReference type="Gene3D" id="2.40.170.10">
    <property type="entry name" value="Porin, LamB type"/>
    <property type="match status" value="1"/>
</dbReference>
<evidence type="ECO:0000256" key="1">
    <source>
        <dbReference type="ARBA" id="ARBA00004571"/>
    </source>
</evidence>
<comment type="caution">
    <text evidence="10">The sequence shown here is derived from an EMBL/GenBank/DDBJ whole genome shotgun (WGS) entry which is preliminary data.</text>
</comment>
<keyword evidence="5" id="KW-0812">Transmembrane</keyword>
<keyword evidence="7" id="KW-0626">Porin</keyword>
<dbReference type="GO" id="GO:0006811">
    <property type="term" value="P:monoatomic ion transport"/>
    <property type="evidence" value="ECO:0007669"/>
    <property type="project" value="UniProtKB-KW"/>
</dbReference>
<keyword evidence="8" id="KW-0472">Membrane</keyword>
<dbReference type="InterPro" id="IPR050286">
    <property type="entry name" value="G_neg_Bact_CarbUptk_Porin"/>
</dbReference>
<dbReference type="SUPFAM" id="SSF56935">
    <property type="entry name" value="Porins"/>
    <property type="match status" value="1"/>
</dbReference>
<evidence type="ECO:0000256" key="4">
    <source>
        <dbReference type="ARBA" id="ARBA00022452"/>
    </source>
</evidence>
<gene>
    <name evidence="10" type="ORF">L9X51_05790</name>
</gene>
<evidence type="ECO:0000256" key="9">
    <source>
        <dbReference type="ARBA" id="ARBA00023237"/>
    </source>
</evidence>
<dbReference type="InterPro" id="IPR003192">
    <property type="entry name" value="Porin_LamB"/>
</dbReference>